<accession>A0A2T2N5F9</accession>
<evidence type="ECO:0000313" key="2">
    <source>
        <dbReference type="Proteomes" id="UP000240883"/>
    </source>
</evidence>
<evidence type="ECO:0000313" key="1">
    <source>
        <dbReference type="EMBL" id="PSN60685.1"/>
    </source>
</evidence>
<gene>
    <name evidence="1" type="ORF">BS50DRAFT_506190</name>
</gene>
<proteinExistence type="predicted"/>
<feature type="non-terminal residue" evidence="1">
    <location>
        <position position="1"/>
    </location>
</feature>
<dbReference type="OrthoDB" id="3805573at2759"/>
<name>A0A2T2N5F9_CORCC</name>
<protein>
    <submittedName>
        <fullName evidence="1">Uncharacterized protein</fullName>
    </submittedName>
</protein>
<sequence length="65" mass="7647">EESLTVKKVSNLITKRESSTYNISKKSTRKVRGVKRCKRYSEKEYNFRICTVEIENSIDSNKSKK</sequence>
<organism evidence="1 2">
    <name type="scientific">Corynespora cassiicola Philippines</name>
    <dbReference type="NCBI Taxonomy" id="1448308"/>
    <lineage>
        <taxon>Eukaryota</taxon>
        <taxon>Fungi</taxon>
        <taxon>Dikarya</taxon>
        <taxon>Ascomycota</taxon>
        <taxon>Pezizomycotina</taxon>
        <taxon>Dothideomycetes</taxon>
        <taxon>Pleosporomycetidae</taxon>
        <taxon>Pleosporales</taxon>
        <taxon>Corynesporascaceae</taxon>
        <taxon>Corynespora</taxon>
    </lineage>
</organism>
<keyword evidence="2" id="KW-1185">Reference proteome</keyword>
<dbReference type="Proteomes" id="UP000240883">
    <property type="component" value="Unassembled WGS sequence"/>
</dbReference>
<reference evidence="1 2" key="1">
    <citation type="journal article" date="2018" name="Front. Microbiol.">
        <title>Genome-Wide Analysis of Corynespora cassiicola Leaf Fall Disease Putative Effectors.</title>
        <authorList>
            <person name="Lopez D."/>
            <person name="Ribeiro S."/>
            <person name="Label P."/>
            <person name="Fumanal B."/>
            <person name="Venisse J.S."/>
            <person name="Kohler A."/>
            <person name="de Oliveira R.R."/>
            <person name="Labutti K."/>
            <person name="Lipzen A."/>
            <person name="Lail K."/>
            <person name="Bauer D."/>
            <person name="Ohm R.A."/>
            <person name="Barry K.W."/>
            <person name="Spatafora J."/>
            <person name="Grigoriev I.V."/>
            <person name="Martin F.M."/>
            <person name="Pujade-Renaud V."/>
        </authorList>
    </citation>
    <scope>NUCLEOTIDE SEQUENCE [LARGE SCALE GENOMIC DNA]</scope>
    <source>
        <strain evidence="1 2">Philippines</strain>
    </source>
</reference>
<dbReference type="EMBL" id="KZ678148">
    <property type="protein sequence ID" value="PSN60685.1"/>
    <property type="molecule type" value="Genomic_DNA"/>
</dbReference>
<dbReference type="AlphaFoldDB" id="A0A2T2N5F9"/>